<evidence type="ECO:0000313" key="8">
    <source>
        <dbReference type="Proteomes" id="UP000242754"/>
    </source>
</evidence>
<evidence type="ECO:0000256" key="1">
    <source>
        <dbReference type="ARBA" id="ARBA00004127"/>
    </source>
</evidence>
<evidence type="ECO:0000256" key="3">
    <source>
        <dbReference type="ARBA" id="ARBA00022989"/>
    </source>
</evidence>
<dbReference type="Pfam" id="PF06803">
    <property type="entry name" value="DUF1232"/>
    <property type="match status" value="1"/>
</dbReference>
<proteinExistence type="predicted"/>
<feature type="domain" description="DUF1232" evidence="6">
    <location>
        <begin position="33"/>
        <end position="68"/>
    </location>
</feature>
<reference evidence="7 8" key="1">
    <citation type="submission" date="2016-02" db="EMBL/GenBank/DDBJ databases">
        <authorList>
            <person name="Wen L."/>
            <person name="He K."/>
            <person name="Yang H."/>
        </authorList>
    </citation>
    <scope>NUCLEOTIDE SEQUENCE [LARGE SCALE GENOMIC DNA]</scope>
    <source>
        <strain evidence="7">Trichococcus palustris</strain>
    </source>
</reference>
<dbReference type="OrthoDB" id="9800202at2"/>
<gene>
    <name evidence="7" type="ORF">Tpal_2665</name>
</gene>
<keyword evidence="3 5" id="KW-1133">Transmembrane helix</keyword>
<comment type="subcellular location">
    <subcellularLocation>
        <location evidence="1">Endomembrane system</location>
        <topology evidence="1">Multi-pass membrane protein</topology>
    </subcellularLocation>
</comment>
<feature type="transmembrane region" description="Helical" evidence="5">
    <location>
        <begin position="99"/>
        <end position="119"/>
    </location>
</feature>
<name>A0A143Z2F8_9LACT</name>
<keyword evidence="2 5" id="KW-0812">Transmembrane</keyword>
<dbReference type="RefSeq" id="WP_087034166.1">
    <property type="nucleotide sequence ID" value="NZ_FJNE01000011.1"/>
</dbReference>
<evidence type="ECO:0000256" key="5">
    <source>
        <dbReference type="SAM" id="Phobius"/>
    </source>
</evidence>
<accession>A0A143Z2F8</accession>
<dbReference type="GO" id="GO:0012505">
    <property type="term" value="C:endomembrane system"/>
    <property type="evidence" value="ECO:0007669"/>
    <property type="project" value="UniProtKB-SubCell"/>
</dbReference>
<dbReference type="AlphaFoldDB" id="A0A143Z2F8"/>
<keyword evidence="4 5" id="KW-0472">Membrane</keyword>
<feature type="transmembrane region" description="Helical" evidence="5">
    <location>
        <begin position="34"/>
        <end position="50"/>
    </location>
</feature>
<keyword evidence="8" id="KW-1185">Reference proteome</keyword>
<dbReference type="Proteomes" id="UP000242754">
    <property type="component" value="Unassembled WGS sequence"/>
</dbReference>
<dbReference type="InterPro" id="IPR010652">
    <property type="entry name" value="DUF1232"/>
</dbReference>
<organism evidence="7 8">
    <name type="scientific">Trichococcus palustris</name>
    <dbReference type="NCBI Taxonomy" id="140314"/>
    <lineage>
        <taxon>Bacteria</taxon>
        <taxon>Bacillati</taxon>
        <taxon>Bacillota</taxon>
        <taxon>Bacilli</taxon>
        <taxon>Lactobacillales</taxon>
        <taxon>Carnobacteriaceae</taxon>
        <taxon>Trichococcus</taxon>
    </lineage>
</organism>
<protein>
    <recommendedName>
        <fullName evidence="6">DUF1232 domain-containing protein</fullName>
    </recommendedName>
</protein>
<dbReference type="STRING" id="140314.SAMN04488076_1363"/>
<evidence type="ECO:0000256" key="4">
    <source>
        <dbReference type="ARBA" id="ARBA00023136"/>
    </source>
</evidence>
<sequence>MKKKLEQLAKALKLQVGAVFLAYRSDEVAWYKKAFLLLILLYALSPIDLIPDFIPVIGYLDDAILLPLMIYVGIKMIPDHVWAESKAKAAEGIIIEKKYKLIGGAFIASLWAVSFFYVAQKFIL</sequence>
<evidence type="ECO:0000259" key="6">
    <source>
        <dbReference type="Pfam" id="PF06803"/>
    </source>
</evidence>
<evidence type="ECO:0000313" key="7">
    <source>
        <dbReference type="EMBL" id="CZR01666.1"/>
    </source>
</evidence>
<evidence type="ECO:0000256" key="2">
    <source>
        <dbReference type="ARBA" id="ARBA00022692"/>
    </source>
</evidence>
<dbReference type="EMBL" id="FJNE01000011">
    <property type="protein sequence ID" value="CZR01666.1"/>
    <property type="molecule type" value="Genomic_DNA"/>
</dbReference>